<evidence type="ECO:0000313" key="1">
    <source>
        <dbReference type="EMBL" id="QLY39932.1"/>
    </source>
</evidence>
<dbReference type="KEGG" id="tbk:HF295_03285"/>
<dbReference type="AlphaFoldDB" id="A0A7L6N3A2"/>
<dbReference type="PANTHER" id="PTHR13061">
    <property type="entry name" value="DYNACTIN SUBUNIT P25"/>
    <property type="match status" value="1"/>
</dbReference>
<dbReference type="Pfam" id="PF00132">
    <property type="entry name" value="Hexapep"/>
    <property type="match status" value="1"/>
</dbReference>
<protein>
    <submittedName>
        <fullName evidence="1">Gamma carbonic anhydrase family protein</fullName>
    </submittedName>
</protein>
<dbReference type="EMBL" id="CP051151">
    <property type="protein sequence ID" value="QLY39932.1"/>
    <property type="molecule type" value="Genomic_DNA"/>
</dbReference>
<dbReference type="InterPro" id="IPR001451">
    <property type="entry name" value="Hexapep"/>
</dbReference>
<evidence type="ECO:0000313" key="2">
    <source>
        <dbReference type="Proteomes" id="UP000512167"/>
    </source>
</evidence>
<dbReference type="CDD" id="cd04645">
    <property type="entry name" value="LbH_gamma_CA_like"/>
    <property type="match status" value="1"/>
</dbReference>
<dbReference type="Gene3D" id="2.160.10.10">
    <property type="entry name" value="Hexapeptide repeat proteins"/>
    <property type="match status" value="1"/>
</dbReference>
<gene>
    <name evidence="1" type="ORF">HF295_03285</name>
</gene>
<reference evidence="1 2" key="1">
    <citation type="submission" date="2020-04" db="EMBL/GenBank/DDBJ databases">
        <authorList>
            <person name="Zheng R.K."/>
            <person name="Sun C.M."/>
        </authorList>
    </citation>
    <scope>NUCLEOTIDE SEQUENCE [LARGE SCALE GENOMIC DNA]</scope>
    <source>
        <strain evidence="2">zrk29</strain>
    </source>
</reference>
<dbReference type="SUPFAM" id="SSF51161">
    <property type="entry name" value="Trimeric LpxA-like enzymes"/>
    <property type="match status" value="1"/>
</dbReference>
<sequence length="164" mass="17943">MKYLDTIPQLDPSVKNIGGQIVGQVKLEKNVNVWFHASIRGDMCPIHIKEGTNIQDNAVVHTNTNAPTTIGKYVTVGHSAIVHACSVGDYALIGMGSILLDHCEIGDYAMVAAGTVVPPRKKVPPRHLVMGNPMRIVRELTDEEIQANINNSKLYIDLANKYSK</sequence>
<proteinExistence type="predicted"/>
<dbReference type="RefSeq" id="WP_312032424.1">
    <property type="nucleotide sequence ID" value="NZ_CP051151.1"/>
</dbReference>
<organism evidence="1 2">
    <name type="scientific">Hujiaoplasma nucleasis</name>
    <dbReference type="NCBI Taxonomy" id="2725268"/>
    <lineage>
        <taxon>Bacteria</taxon>
        <taxon>Bacillati</taxon>
        <taxon>Mycoplasmatota</taxon>
        <taxon>Mollicutes</taxon>
        <taxon>Candidatus Izemoplasmatales</taxon>
        <taxon>Hujiaoplasmataceae</taxon>
        <taxon>Hujiaoplasma</taxon>
    </lineage>
</organism>
<keyword evidence="2" id="KW-1185">Reference proteome</keyword>
<name>A0A7L6N3A2_9MOLU</name>
<dbReference type="InterPro" id="IPR011004">
    <property type="entry name" value="Trimer_LpxA-like_sf"/>
</dbReference>
<dbReference type="PANTHER" id="PTHR13061:SF29">
    <property type="entry name" value="GAMMA CARBONIC ANHYDRASE-LIKE 1, MITOCHONDRIAL-RELATED"/>
    <property type="match status" value="1"/>
</dbReference>
<dbReference type="InterPro" id="IPR050484">
    <property type="entry name" value="Transf_Hexapept/Carb_Anhydrase"/>
</dbReference>
<dbReference type="InterPro" id="IPR047324">
    <property type="entry name" value="LbH_gamma_CA-like"/>
</dbReference>
<dbReference type="Proteomes" id="UP000512167">
    <property type="component" value="Chromosome"/>
</dbReference>
<accession>A0A7L6N3A2</accession>